<reference evidence="1 2" key="1">
    <citation type="submission" date="2021-06" db="EMBL/GenBank/DDBJ databases">
        <title>Caerostris extrusa draft genome.</title>
        <authorList>
            <person name="Kono N."/>
            <person name="Arakawa K."/>
        </authorList>
    </citation>
    <scope>NUCLEOTIDE SEQUENCE [LARGE SCALE GENOMIC DNA]</scope>
</reference>
<keyword evidence="2" id="KW-1185">Reference proteome</keyword>
<evidence type="ECO:0000313" key="2">
    <source>
        <dbReference type="Proteomes" id="UP001054945"/>
    </source>
</evidence>
<evidence type="ECO:0000313" key="1">
    <source>
        <dbReference type="EMBL" id="GIY84335.1"/>
    </source>
</evidence>
<sequence length="117" mass="12422">MGRIQADTPHGSERPGGQVASALAFGIPGFRFESEAAWMFYHTSSQFCTSAKLVTAKQTTAQPSHPQEPGVVGAIADPVSVSTGLHSVQEVWCHRALSCCNVPRSCLVSHSEHLSSS</sequence>
<name>A0AAV4WQY5_CAEEX</name>
<dbReference type="EMBL" id="BPLR01016504">
    <property type="protein sequence ID" value="GIY84335.1"/>
    <property type="molecule type" value="Genomic_DNA"/>
</dbReference>
<dbReference type="Proteomes" id="UP001054945">
    <property type="component" value="Unassembled WGS sequence"/>
</dbReference>
<accession>A0AAV4WQY5</accession>
<gene>
    <name evidence="1" type="ORF">CEXT_152411</name>
</gene>
<comment type="caution">
    <text evidence="1">The sequence shown here is derived from an EMBL/GenBank/DDBJ whole genome shotgun (WGS) entry which is preliminary data.</text>
</comment>
<proteinExistence type="predicted"/>
<dbReference type="AlphaFoldDB" id="A0AAV4WQY5"/>
<organism evidence="1 2">
    <name type="scientific">Caerostris extrusa</name>
    <name type="common">Bark spider</name>
    <name type="synonym">Caerostris bankana</name>
    <dbReference type="NCBI Taxonomy" id="172846"/>
    <lineage>
        <taxon>Eukaryota</taxon>
        <taxon>Metazoa</taxon>
        <taxon>Ecdysozoa</taxon>
        <taxon>Arthropoda</taxon>
        <taxon>Chelicerata</taxon>
        <taxon>Arachnida</taxon>
        <taxon>Araneae</taxon>
        <taxon>Araneomorphae</taxon>
        <taxon>Entelegynae</taxon>
        <taxon>Araneoidea</taxon>
        <taxon>Araneidae</taxon>
        <taxon>Caerostris</taxon>
    </lineage>
</organism>
<protein>
    <submittedName>
        <fullName evidence="1">Uncharacterized protein</fullName>
    </submittedName>
</protein>